<organism evidence="3 4">
    <name type="scientific">Dictyostelium firmibasis</name>
    <dbReference type="NCBI Taxonomy" id="79012"/>
    <lineage>
        <taxon>Eukaryota</taxon>
        <taxon>Amoebozoa</taxon>
        <taxon>Evosea</taxon>
        <taxon>Eumycetozoa</taxon>
        <taxon>Dictyostelia</taxon>
        <taxon>Dictyosteliales</taxon>
        <taxon>Dictyosteliaceae</taxon>
        <taxon>Dictyostelium</taxon>
    </lineage>
</organism>
<reference evidence="3 4" key="1">
    <citation type="submission" date="2023-11" db="EMBL/GenBank/DDBJ databases">
        <title>Dfirmibasis_genome.</title>
        <authorList>
            <person name="Edelbroek B."/>
            <person name="Kjellin J."/>
            <person name="Jerlstrom-Hultqvist J."/>
            <person name="Soderbom F."/>
        </authorList>
    </citation>
    <scope>NUCLEOTIDE SEQUENCE [LARGE SCALE GENOMIC DNA]</scope>
    <source>
        <strain evidence="3 4">TNS-C-14</strain>
    </source>
</reference>
<protein>
    <submittedName>
        <fullName evidence="3">Uncharacterized protein</fullName>
    </submittedName>
</protein>
<dbReference type="EMBL" id="JAVFKY010000002">
    <property type="protein sequence ID" value="KAK5580951.1"/>
    <property type="molecule type" value="Genomic_DNA"/>
</dbReference>
<sequence length="206" mass="23694">MKYRRRDEPNSEYQYTHGKNSSDEEDEEIINDTAMPPLNNEEKYFLKRVFPFLPSRTSSSASKLIFSLILDLIGFFTQIIPVFGFAFWPSISTYLIFKVYGSGLHLCVSFLEETITLLIKLTNIIKIPGLGFIPTATCCWANEKYNVIPKVNRYLPTRYIKMVKTFISTFKKVAIAIALVVVYKVISYFSPYLPFFGGSKNHQASY</sequence>
<keyword evidence="2" id="KW-1133">Transmembrane helix</keyword>
<name>A0AAN7YUU4_9MYCE</name>
<feature type="transmembrane region" description="Helical" evidence="2">
    <location>
        <begin position="173"/>
        <end position="193"/>
    </location>
</feature>
<keyword evidence="4" id="KW-1185">Reference proteome</keyword>
<evidence type="ECO:0000313" key="3">
    <source>
        <dbReference type="EMBL" id="KAK5580951.1"/>
    </source>
</evidence>
<comment type="caution">
    <text evidence="3">The sequence shown here is derived from an EMBL/GenBank/DDBJ whole genome shotgun (WGS) entry which is preliminary data.</text>
</comment>
<dbReference type="Proteomes" id="UP001344447">
    <property type="component" value="Unassembled WGS sequence"/>
</dbReference>
<feature type="region of interest" description="Disordered" evidence="1">
    <location>
        <begin position="1"/>
        <end position="28"/>
    </location>
</feature>
<proteinExistence type="predicted"/>
<evidence type="ECO:0000256" key="1">
    <source>
        <dbReference type="SAM" id="MobiDB-lite"/>
    </source>
</evidence>
<accession>A0AAN7YUU4</accession>
<keyword evidence="2" id="KW-0812">Transmembrane</keyword>
<gene>
    <name evidence="3" type="ORF">RB653_000978</name>
</gene>
<keyword evidence="2" id="KW-0472">Membrane</keyword>
<feature type="transmembrane region" description="Helical" evidence="2">
    <location>
        <begin position="64"/>
        <end position="88"/>
    </location>
</feature>
<evidence type="ECO:0000256" key="2">
    <source>
        <dbReference type="SAM" id="Phobius"/>
    </source>
</evidence>
<evidence type="ECO:0000313" key="4">
    <source>
        <dbReference type="Proteomes" id="UP001344447"/>
    </source>
</evidence>
<dbReference type="AlphaFoldDB" id="A0AAN7YUU4"/>